<dbReference type="GO" id="GO:0015833">
    <property type="term" value="P:peptide transport"/>
    <property type="evidence" value="ECO:0007669"/>
    <property type="project" value="UniProtKB-KW"/>
</dbReference>
<dbReference type="RefSeq" id="WP_035451477.1">
    <property type="nucleotide sequence ID" value="NZ_AZGA01000088.1"/>
</dbReference>
<evidence type="ECO:0000259" key="6">
    <source>
        <dbReference type="Pfam" id="PF00496"/>
    </source>
</evidence>
<evidence type="ECO:0000256" key="5">
    <source>
        <dbReference type="ARBA" id="ARBA00022856"/>
    </source>
</evidence>
<dbReference type="PATRIC" id="fig|1423734.3.peg.1623"/>
<feature type="domain" description="Solute-binding protein family 5" evidence="6">
    <location>
        <begin position="72"/>
        <end position="451"/>
    </location>
</feature>
<dbReference type="InterPro" id="IPR030678">
    <property type="entry name" value="Peptide/Ni-bd"/>
</dbReference>
<dbReference type="SUPFAM" id="SSF53850">
    <property type="entry name" value="Periplasmic binding protein-like II"/>
    <property type="match status" value="1"/>
</dbReference>
<evidence type="ECO:0000256" key="2">
    <source>
        <dbReference type="ARBA" id="ARBA00005695"/>
    </source>
</evidence>
<dbReference type="PANTHER" id="PTHR30290:SF10">
    <property type="entry name" value="PERIPLASMIC OLIGOPEPTIDE-BINDING PROTEIN-RELATED"/>
    <property type="match status" value="1"/>
</dbReference>
<dbReference type="Gene3D" id="3.10.105.10">
    <property type="entry name" value="Dipeptide-binding Protein, Domain 3"/>
    <property type="match status" value="1"/>
</dbReference>
<evidence type="ECO:0000256" key="1">
    <source>
        <dbReference type="ARBA" id="ARBA00004196"/>
    </source>
</evidence>
<dbReference type="OrthoDB" id="403896at2"/>
<protein>
    <submittedName>
        <fullName evidence="7">Putative pheromone binding protein</fullName>
    </submittedName>
</protein>
<dbReference type="Proteomes" id="UP000051236">
    <property type="component" value="Unassembled WGS sequence"/>
</dbReference>
<dbReference type="EMBL" id="AZGA01000088">
    <property type="protein sequence ID" value="KRM30472.1"/>
    <property type="molecule type" value="Genomic_DNA"/>
</dbReference>
<keyword evidence="5" id="KW-0571">Peptide transport</keyword>
<dbReference type="GO" id="GO:1904680">
    <property type="term" value="F:peptide transmembrane transporter activity"/>
    <property type="evidence" value="ECO:0007669"/>
    <property type="project" value="TreeGrafter"/>
</dbReference>
<dbReference type="FunFam" id="3.90.76.10:FF:000001">
    <property type="entry name" value="Oligopeptide ABC transporter substrate-binding protein"/>
    <property type="match status" value="1"/>
</dbReference>
<comment type="similarity">
    <text evidence="2">Belongs to the bacterial solute-binding protein 5 family.</text>
</comment>
<dbReference type="FunFam" id="3.10.105.10:FF:000001">
    <property type="entry name" value="Oligopeptide ABC transporter, oligopeptide-binding protein"/>
    <property type="match status" value="1"/>
</dbReference>
<evidence type="ECO:0000313" key="8">
    <source>
        <dbReference type="Proteomes" id="UP000051236"/>
    </source>
</evidence>
<dbReference type="eggNOG" id="COG4166">
    <property type="taxonomic scope" value="Bacteria"/>
</dbReference>
<accession>X0PPP9</accession>
<keyword evidence="4" id="KW-0732">Signal</keyword>
<evidence type="ECO:0000256" key="3">
    <source>
        <dbReference type="ARBA" id="ARBA00022448"/>
    </source>
</evidence>
<organism evidence="7 8">
    <name type="scientific">Agrilactobacillus composti DSM 18527 = JCM 14202</name>
    <dbReference type="NCBI Taxonomy" id="1423734"/>
    <lineage>
        <taxon>Bacteria</taxon>
        <taxon>Bacillati</taxon>
        <taxon>Bacillota</taxon>
        <taxon>Bacilli</taxon>
        <taxon>Lactobacillales</taxon>
        <taxon>Lactobacillaceae</taxon>
        <taxon>Agrilactobacillus</taxon>
    </lineage>
</organism>
<keyword evidence="3" id="KW-0813">Transport</keyword>
<comment type="subcellular location">
    <subcellularLocation>
        <location evidence="1">Cell envelope</location>
    </subcellularLocation>
</comment>
<gene>
    <name evidence="7" type="ORF">FC83_GL001603</name>
</gene>
<dbReference type="PANTHER" id="PTHR30290">
    <property type="entry name" value="PERIPLASMIC BINDING COMPONENT OF ABC TRANSPORTER"/>
    <property type="match status" value="1"/>
</dbReference>
<dbReference type="InterPro" id="IPR039424">
    <property type="entry name" value="SBP_5"/>
</dbReference>
<evidence type="ECO:0000313" key="7">
    <source>
        <dbReference type="EMBL" id="KRM30472.1"/>
    </source>
</evidence>
<dbReference type="PIRSF" id="PIRSF002741">
    <property type="entry name" value="MppA"/>
    <property type="match status" value="1"/>
</dbReference>
<dbReference type="GO" id="GO:0043190">
    <property type="term" value="C:ATP-binding cassette (ABC) transporter complex"/>
    <property type="evidence" value="ECO:0007669"/>
    <property type="project" value="InterPro"/>
</dbReference>
<keyword evidence="5" id="KW-0653">Protein transport</keyword>
<sequence length="533" mass="58920">MKKVIPILVIVLLLPFVLAPGTVGAAAKQKVFEASTNMNLDTLDPAAYTSVSSAETIDQINEGLYRYDANNKVVPGMVSGKPKINSAKTVYTYTLRKAYWTNGDPVTAQDFVYGFQRKVSPKNGSSLTDFIKNGQAIRLNQKPTSDLGVEAVDSHTLKITLEQPIPFIEQYLTNAHFMPVNEKFATKVGDKYGTSAATTLSNGPFVLKNWTGTNDSWQLVKNSKYYDAKSVKINQVNVQVIKDTGTLMNLFDSGKLDYGTIGDNNVQKYAGQKVLHKKQTPTIGYISINNKRKNTANVHLRRALAMSYDKKGLTNNFLADGSKPLDGVVPTGLATNPTTNKDYRKDTGNLLSYNPKAAAKEWKLAQKQLGIKNVTIQLLSADTDQAKNVSQYLQSQIESHLKGVTISVKAMPVAQRIQTEQNGDYDIAFGTYVPDYADPMSLLFMFTTDQKLNFSHYSNKDYDADIAAVNGALATKPAARYKKLQAAEKTMMDDAVIAPVYQAGIAYLLSDRFSHFQFQPLGQIAEYRYIQPK</sequence>
<dbReference type="AlphaFoldDB" id="X0PPP9"/>
<dbReference type="Gene3D" id="3.90.76.10">
    <property type="entry name" value="Dipeptide-binding Protein, Domain 1"/>
    <property type="match status" value="1"/>
</dbReference>
<reference evidence="7 8" key="1">
    <citation type="journal article" date="2015" name="Genome Announc.">
        <title>Expanding the biotechnology potential of lactobacilli through comparative genomics of 213 strains and associated genera.</title>
        <authorList>
            <person name="Sun Z."/>
            <person name="Harris H.M."/>
            <person name="McCann A."/>
            <person name="Guo C."/>
            <person name="Argimon S."/>
            <person name="Zhang W."/>
            <person name="Yang X."/>
            <person name="Jeffery I.B."/>
            <person name="Cooney J.C."/>
            <person name="Kagawa T.F."/>
            <person name="Liu W."/>
            <person name="Song Y."/>
            <person name="Salvetti E."/>
            <person name="Wrobel A."/>
            <person name="Rasinkangas P."/>
            <person name="Parkhill J."/>
            <person name="Rea M.C."/>
            <person name="O'Sullivan O."/>
            <person name="Ritari J."/>
            <person name="Douillard F.P."/>
            <person name="Paul Ross R."/>
            <person name="Yang R."/>
            <person name="Briner A.E."/>
            <person name="Felis G.E."/>
            <person name="de Vos W.M."/>
            <person name="Barrangou R."/>
            <person name="Klaenhammer T.R."/>
            <person name="Caufield P.W."/>
            <person name="Cui Y."/>
            <person name="Zhang H."/>
            <person name="O'Toole P.W."/>
        </authorList>
    </citation>
    <scope>NUCLEOTIDE SEQUENCE [LARGE SCALE GENOMIC DNA]</scope>
    <source>
        <strain evidence="7 8">DSM 18527</strain>
    </source>
</reference>
<name>X0PPP9_9LACO</name>
<dbReference type="Pfam" id="PF00496">
    <property type="entry name" value="SBP_bac_5"/>
    <property type="match status" value="1"/>
</dbReference>
<dbReference type="InterPro" id="IPR000914">
    <property type="entry name" value="SBP_5_dom"/>
</dbReference>
<dbReference type="STRING" id="1423734.FC83_GL001603"/>
<dbReference type="GO" id="GO:0030288">
    <property type="term" value="C:outer membrane-bounded periplasmic space"/>
    <property type="evidence" value="ECO:0007669"/>
    <property type="project" value="UniProtKB-ARBA"/>
</dbReference>
<proteinExistence type="inferred from homology"/>
<evidence type="ECO:0000256" key="4">
    <source>
        <dbReference type="ARBA" id="ARBA00022729"/>
    </source>
</evidence>
<keyword evidence="8" id="KW-1185">Reference proteome</keyword>
<dbReference type="CDD" id="cd08504">
    <property type="entry name" value="PBP2_OppA"/>
    <property type="match status" value="1"/>
</dbReference>
<comment type="caution">
    <text evidence="7">The sequence shown here is derived from an EMBL/GenBank/DDBJ whole genome shotgun (WGS) entry which is preliminary data.</text>
</comment>
<dbReference type="Gene3D" id="3.40.190.10">
    <property type="entry name" value="Periplasmic binding protein-like II"/>
    <property type="match status" value="1"/>
</dbReference>